<dbReference type="Gene3D" id="3.40.50.1820">
    <property type="entry name" value="alpha/beta hydrolase"/>
    <property type="match status" value="1"/>
</dbReference>
<feature type="active site" evidence="2 3">
    <location>
        <position position="351"/>
    </location>
</feature>
<dbReference type="eggNOG" id="COG2021">
    <property type="taxonomic scope" value="Bacteria"/>
</dbReference>
<dbReference type="PANTHER" id="PTHR32268:SF11">
    <property type="entry name" value="HOMOSERINE O-ACETYLTRANSFERASE"/>
    <property type="match status" value="1"/>
</dbReference>
<accession>H1XWP3</accession>
<evidence type="ECO:0000256" key="2">
    <source>
        <dbReference type="HAMAP-Rule" id="MF_00296"/>
    </source>
</evidence>
<dbReference type="NCBIfam" id="NF001209">
    <property type="entry name" value="PRK00175.1"/>
    <property type="match status" value="1"/>
</dbReference>
<feature type="active site" evidence="2 3">
    <location>
        <position position="322"/>
    </location>
</feature>
<keyword evidence="2" id="KW-0486">Methionine biosynthesis</keyword>
<dbReference type="InterPro" id="IPR000073">
    <property type="entry name" value="AB_hydrolase_1"/>
</dbReference>
<dbReference type="GO" id="GO:0004414">
    <property type="term" value="F:homoserine O-acetyltransferase activity"/>
    <property type="evidence" value="ECO:0007669"/>
    <property type="project" value="UniProtKB-UniRule"/>
</dbReference>
<dbReference type="InterPro" id="IPR029058">
    <property type="entry name" value="AB_hydrolase_fold"/>
</dbReference>
<dbReference type="OrthoDB" id="9800754at2"/>
<comment type="function">
    <text evidence="2">Transfers an acetyl group from acetyl-CoA to L-homoserine, forming acetyl-L-homoserine.</text>
</comment>
<evidence type="ECO:0000313" key="8">
    <source>
        <dbReference type="Proteomes" id="UP000183868"/>
    </source>
</evidence>
<dbReference type="AlphaFoldDB" id="H1XWP3"/>
<dbReference type="EC" id="2.3.1.31" evidence="2"/>
<dbReference type="HAMAP" id="MF_00296">
    <property type="entry name" value="MetX_acyltransf"/>
    <property type="match status" value="1"/>
</dbReference>
<organism evidence="6 7">
    <name type="scientific">Caldithrix abyssi DSM 13497</name>
    <dbReference type="NCBI Taxonomy" id="880073"/>
    <lineage>
        <taxon>Bacteria</taxon>
        <taxon>Pseudomonadati</taxon>
        <taxon>Calditrichota</taxon>
        <taxon>Calditrichia</taxon>
        <taxon>Calditrichales</taxon>
        <taxon>Calditrichaceae</taxon>
        <taxon>Caldithrix</taxon>
    </lineage>
</organism>
<comment type="subcellular location">
    <subcellularLocation>
        <location evidence="2">Cytoplasm</location>
    </subcellularLocation>
</comment>
<evidence type="ECO:0000256" key="1">
    <source>
        <dbReference type="ARBA" id="ARBA00022679"/>
    </source>
</evidence>
<comment type="similarity">
    <text evidence="2">Belongs to the AB hydrolase superfamily. MetX family.</text>
</comment>
<feature type="domain" description="AB hydrolase-1" evidence="4">
    <location>
        <begin position="46"/>
        <end position="356"/>
    </location>
</feature>
<feature type="binding site" evidence="2">
    <location>
        <position position="232"/>
    </location>
    <ligand>
        <name>substrate</name>
    </ligand>
</feature>
<dbReference type="STRING" id="880073.Cabys_1062"/>
<dbReference type="UniPathway" id="UPA00051">
    <property type="reaction ID" value="UER00074"/>
</dbReference>
<dbReference type="NCBIfam" id="TIGR01392">
    <property type="entry name" value="homoserO_Ac_trn"/>
    <property type="match status" value="1"/>
</dbReference>
<dbReference type="Pfam" id="PF00561">
    <property type="entry name" value="Abhydrolase_1"/>
    <property type="match status" value="1"/>
</dbReference>
<dbReference type="GO" id="GO:0009086">
    <property type="term" value="P:methionine biosynthetic process"/>
    <property type="evidence" value="ECO:0007669"/>
    <property type="project" value="UniProtKB-UniRule"/>
</dbReference>
<dbReference type="InterPro" id="IPR008220">
    <property type="entry name" value="HAT_MetX-like"/>
</dbReference>
<dbReference type="PIRSF" id="PIRSF000443">
    <property type="entry name" value="Homoser_Ac_trans"/>
    <property type="match status" value="1"/>
</dbReference>
<keyword evidence="2" id="KW-0012">Acyltransferase</keyword>
<dbReference type="Proteomes" id="UP000183868">
    <property type="component" value="Chromosome"/>
</dbReference>
<keyword evidence="2" id="KW-0963">Cytoplasm</keyword>
<proteinExistence type="inferred from homology"/>
<evidence type="ECO:0000259" key="4">
    <source>
        <dbReference type="Pfam" id="PF00561"/>
    </source>
</evidence>
<evidence type="ECO:0000256" key="3">
    <source>
        <dbReference type="PIRSR" id="PIRSR000443-1"/>
    </source>
</evidence>
<dbReference type="InParanoid" id="H1XWP3"/>
<dbReference type="Proteomes" id="UP000004671">
    <property type="component" value="Chromosome"/>
</dbReference>
<dbReference type="EMBL" id="CM001402">
    <property type="protein sequence ID" value="EHO41881.1"/>
    <property type="molecule type" value="Genomic_DNA"/>
</dbReference>
<evidence type="ECO:0000313" key="5">
    <source>
        <dbReference type="EMBL" id="APF17811.1"/>
    </source>
</evidence>
<dbReference type="SUPFAM" id="SSF53474">
    <property type="entry name" value="alpha/beta-Hydrolases"/>
    <property type="match status" value="1"/>
</dbReference>
<feature type="binding site" evidence="2">
    <location>
        <position position="352"/>
    </location>
    <ligand>
        <name>substrate</name>
    </ligand>
</feature>
<comment type="catalytic activity">
    <reaction evidence="2">
        <text>L-homoserine + acetyl-CoA = O-acetyl-L-homoserine + CoA</text>
        <dbReference type="Rhea" id="RHEA:13701"/>
        <dbReference type="ChEBI" id="CHEBI:57287"/>
        <dbReference type="ChEBI" id="CHEBI:57288"/>
        <dbReference type="ChEBI" id="CHEBI:57476"/>
        <dbReference type="ChEBI" id="CHEBI:57716"/>
        <dbReference type="EC" id="2.3.1.31"/>
    </reaction>
</comment>
<keyword evidence="2" id="KW-0028">Amino-acid biosynthesis</keyword>
<comment type="pathway">
    <text evidence="2">Amino-acid biosynthesis; L-methionine biosynthesis via de novo pathway; O-acetyl-L-homoserine from L-homoserine: step 1/1.</text>
</comment>
<keyword evidence="7" id="KW-1185">Reference proteome</keyword>
<gene>
    <name evidence="5" type="primary">metX</name>
    <name evidence="2" type="synonym">metXA</name>
    <name evidence="5" type="ORF">Cabys_1062</name>
    <name evidence="6" type="ORF">Calab_2271</name>
</gene>
<dbReference type="PaxDb" id="880073-Calab_2271"/>
<dbReference type="GO" id="GO:0009092">
    <property type="term" value="P:homoserine metabolic process"/>
    <property type="evidence" value="ECO:0007669"/>
    <property type="project" value="TreeGrafter"/>
</dbReference>
<sequence length="372" mass="41076">MLKSKTEIITLFESSRPLTLDSGHMLPAVQVAFETYGRLNAAGDNAILVCHALTGDAHAAGITQLDAQTLQKIPLYRSKKADQPGWWDGLIGPGKALDTNRYFVVCSNILGSCYGTTGPMSVNPQSGRPYGPDFPEITVRDMVKVQKALLDALGVKSLVTVIGGSLGGMQVLEWALLFPQMVRSIVPIATAAGHSAWAIGFNHLARQAVMNDPHWQGGHYRRQPERGLALARQIGMISYRTDISFQHRFGRDKRNDGKEPVFQVESYLSYQGEKLVKRFDANSFVLLTRALDSHDVGRDRGGIEQALHSICCPALCVGIDSDILYPAREQQEIARQIPQALYREIKSPDGHDAFLIEYDQLNAMVRKFLASK</sequence>
<keyword evidence="1 2" id="KW-0808">Transferase</keyword>
<dbReference type="EMBL" id="CP018099">
    <property type="protein sequence ID" value="APF17811.1"/>
    <property type="molecule type" value="Genomic_DNA"/>
</dbReference>
<comment type="caution">
    <text evidence="2">Lacks conserved residue(s) required for the propagation of feature annotation.</text>
</comment>
<evidence type="ECO:0000313" key="6">
    <source>
        <dbReference type="EMBL" id="EHO41881.1"/>
    </source>
</evidence>
<dbReference type="HOGENOM" id="CLU_028760_1_2_0"/>
<protein>
    <recommendedName>
        <fullName evidence="2">Homoserine O-acetyltransferase</fullName>
        <shortName evidence="2">HAT</shortName>
        <ecNumber evidence="2">2.3.1.31</ecNumber>
    </recommendedName>
    <alternativeName>
        <fullName evidence="2">Homoserine transacetylase</fullName>
        <shortName evidence="2">HTA</shortName>
    </alternativeName>
</protein>
<comment type="subunit">
    <text evidence="2">Homodimer.</text>
</comment>
<dbReference type="GO" id="GO:0005737">
    <property type="term" value="C:cytoplasm"/>
    <property type="evidence" value="ECO:0007669"/>
    <property type="project" value="UniProtKB-SubCell"/>
</dbReference>
<name>H1XWP3_CALAY</name>
<dbReference type="PANTHER" id="PTHR32268">
    <property type="entry name" value="HOMOSERINE O-ACETYLTRANSFERASE"/>
    <property type="match status" value="1"/>
</dbReference>
<evidence type="ECO:0000313" key="7">
    <source>
        <dbReference type="Proteomes" id="UP000004671"/>
    </source>
</evidence>
<reference evidence="6 7" key="1">
    <citation type="submission" date="2011-09" db="EMBL/GenBank/DDBJ databases">
        <title>The permanent draft genome of Caldithrix abyssi DSM 13497.</title>
        <authorList>
            <consortium name="US DOE Joint Genome Institute (JGI-PGF)"/>
            <person name="Lucas S."/>
            <person name="Han J."/>
            <person name="Lapidus A."/>
            <person name="Bruce D."/>
            <person name="Goodwin L."/>
            <person name="Pitluck S."/>
            <person name="Peters L."/>
            <person name="Kyrpides N."/>
            <person name="Mavromatis K."/>
            <person name="Ivanova N."/>
            <person name="Mikhailova N."/>
            <person name="Chertkov O."/>
            <person name="Detter J.C."/>
            <person name="Tapia R."/>
            <person name="Han C."/>
            <person name="Land M."/>
            <person name="Hauser L."/>
            <person name="Markowitz V."/>
            <person name="Cheng J.-F."/>
            <person name="Hugenholtz P."/>
            <person name="Woyke T."/>
            <person name="Wu D."/>
            <person name="Spring S."/>
            <person name="Brambilla E."/>
            <person name="Klenk H.-P."/>
            <person name="Eisen J.A."/>
        </authorList>
    </citation>
    <scope>NUCLEOTIDE SEQUENCE [LARGE SCALE GENOMIC DNA]</scope>
    <source>
        <strain evidence="6 7">DSM 13497</strain>
    </source>
</reference>
<reference evidence="5 8" key="2">
    <citation type="submission" date="2016-11" db="EMBL/GenBank/DDBJ databases">
        <title>Genomic analysis of Caldithrix abyssi and proposal of a novel bacterial phylum Caldithrichaeota.</title>
        <authorList>
            <person name="Kublanov I."/>
            <person name="Sigalova O."/>
            <person name="Gavrilov S."/>
            <person name="Lebedinsky A."/>
            <person name="Ivanova N."/>
            <person name="Daum C."/>
            <person name="Reddy T."/>
            <person name="Klenk H.P."/>
            <person name="Goker M."/>
            <person name="Reva O."/>
            <person name="Miroshnichenko M."/>
            <person name="Kyprides N."/>
            <person name="Woyke T."/>
            <person name="Gelfand M."/>
        </authorList>
    </citation>
    <scope>NUCLEOTIDE SEQUENCE [LARGE SCALE GENOMIC DNA]</scope>
    <source>
        <strain evidence="5 8">LF13</strain>
    </source>
</reference>
<feature type="active site" description="Nucleophile" evidence="2 3">
    <location>
        <position position="165"/>
    </location>
</feature>
<dbReference type="RefSeq" id="WP_006929063.1">
    <property type="nucleotide sequence ID" value="NZ_CM001402.1"/>
</dbReference>
<dbReference type="KEGG" id="caby:Cabys_1062"/>